<dbReference type="InterPro" id="IPR018392">
    <property type="entry name" value="LysM"/>
</dbReference>
<gene>
    <name evidence="3" type="ORF">AAV94_12910</name>
</gene>
<dbReference type="CDD" id="cd00118">
    <property type="entry name" value="LysM"/>
    <property type="match status" value="1"/>
</dbReference>
<feature type="chain" id="PRO_5006712974" description="LysM domain-containing protein" evidence="1">
    <location>
        <begin position="19"/>
        <end position="389"/>
    </location>
</feature>
<organism evidence="3 4">
    <name type="scientific">Lampropedia cohaerens</name>
    <dbReference type="NCBI Taxonomy" id="1610491"/>
    <lineage>
        <taxon>Bacteria</taxon>
        <taxon>Pseudomonadati</taxon>
        <taxon>Pseudomonadota</taxon>
        <taxon>Betaproteobacteria</taxon>
        <taxon>Burkholderiales</taxon>
        <taxon>Comamonadaceae</taxon>
        <taxon>Lampropedia</taxon>
    </lineage>
</organism>
<reference evidence="3 4" key="1">
    <citation type="submission" date="2015-05" db="EMBL/GenBank/DDBJ databases">
        <title>Draft genome sequence of Lampropedia sp. CT6, isolated from the microbial mat of a hot water spring, located at Manikaran, India.</title>
        <authorList>
            <person name="Tripathi C."/>
            <person name="Rani P."/>
            <person name="Mahato N.K."/>
            <person name="Lal R."/>
        </authorList>
    </citation>
    <scope>NUCLEOTIDE SEQUENCE [LARGE SCALE GENOMIC DNA]</scope>
    <source>
        <strain evidence="3 4">CT6</strain>
    </source>
</reference>
<dbReference type="AlphaFoldDB" id="A0A0U1PWY8"/>
<dbReference type="InterPro" id="IPR052196">
    <property type="entry name" value="Bact_Kbp"/>
</dbReference>
<proteinExistence type="predicted"/>
<evidence type="ECO:0000259" key="2">
    <source>
        <dbReference type="PROSITE" id="PS51782"/>
    </source>
</evidence>
<dbReference type="PROSITE" id="PS51782">
    <property type="entry name" value="LYSM"/>
    <property type="match status" value="1"/>
</dbReference>
<dbReference type="PANTHER" id="PTHR34700">
    <property type="entry name" value="POTASSIUM BINDING PROTEIN KBP"/>
    <property type="match status" value="1"/>
</dbReference>
<comment type="caution">
    <text evidence="3">The sequence shown here is derived from an EMBL/GenBank/DDBJ whole genome shotgun (WGS) entry which is preliminary data.</text>
</comment>
<dbReference type="Proteomes" id="UP000050580">
    <property type="component" value="Unassembled WGS sequence"/>
</dbReference>
<evidence type="ECO:0000313" key="3">
    <source>
        <dbReference type="EMBL" id="KKW67039.1"/>
    </source>
</evidence>
<dbReference type="PATRIC" id="fig|1610491.3.peg.2744"/>
<keyword evidence="4" id="KW-1185">Reference proteome</keyword>
<dbReference type="EMBL" id="LBNQ01000040">
    <property type="protein sequence ID" value="KKW67039.1"/>
    <property type="molecule type" value="Genomic_DNA"/>
</dbReference>
<feature type="domain" description="LysM" evidence="2">
    <location>
        <begin position="50"/>
        <end position="99"/>
    </location>
</feature>
<dbReference type="SUPFAM" id="SSF54106">
    <property type="entry name" value="LysM domain"/>
    <property type="match status" value="1"/>
</dbReference>
<dbReference type="Pfam" id="PF01476">
    <property type="entry name" value="LysM"/>
    <property type="match status" value="1"/>
</dbReference>
<dbReference type="InterPro" id="IPR036779">
    <property type="entry name" value="LysM_dom_sf"/>
</dbReference>
<evidence type="ECO:0000313" key="4">
    <source>
        <dbReference type="Proteomes" id="UP000050580"/>
    </source>
</evidence>
<dbReference type="PANTHER" id="PTHR34700:SF4">
    <property type="entry name" value="PHAGE-LIKE ELEMENT PBSX PROTEIN XKDP"/>
    <property type="match status" value="1"/>
</dbReference>
<evidence type="ECO:0000256" key="1">
    <source>
        <dbReference type="SAM" id="SignalP"/>
    </source>
</evidence>
<accession>A0A0U1PWY8</accession>
<protein>
    <recommendedName>
        <fullName evidence="2">LysM domain-containing protein</fullName>
    </recommendedName>
</protein>
<keyword evidence="1" id="KW-0732">Signal</keyword>
<sequence>MTALTLAASCSLSVPALAQSHVVTAQQRAQAQQVAARGVPVAQLSANAPARYTVQRGDTLWAISGMYLRQPWRWPQLWGMNMDTVRNPHLIYPGQVLQLYVADGYATLGVAQGQVGTIRLSPSVRSEPLAAAALPTVRRDLIAPFLVRPVIKDMDALDNLPDVVASVDDRLILGNGDLVYGRGTDVVPLAARDGAPRDLAIFRKPKPLKDPATDEVLGYEGEYVGKARIVRDEFFEEVPGHGGAVTEEYRPATLEILDVASEVRLGDRLDLLTEDTDYTNFVPRLPPPDTRGTVISIYADQSVNNAASGQVVAINLGKVDGLESGHVLQILRAGRLVRDREGGPNARIRLPDEPNGVLLVFRVFDRVSYGLIMDSHDPVSVGDKLATPL</sequence>
<feature type="signal peptide" evidence="1">
    <location>
        <begin position="1"/>
        <end position="18"/>
    </location>
</feature>
<name>A0A0U1PWY8_9BURK</name>
<dbReference type="Gene3D" id="3.10.350.10">
    <property type="entry name" value="LysM domain"/>
    <property type="match status" value="1"/>
</dbReference>
<dbReference type="STRING" id="1610491.AAV94_12910"/>